<evidence type="ECO:0000256" key="3">
    <source>
        <dbReference type="ARBA" id="ARBA00023242"/>
    </source>
</evidence>
<feature type="domain" description="CG-1" evidence="4">
    <location>
        <begin position="18"/>
        <end position="149"/>
    </location>
</feature>
<dbReference type="GO" id="GO:0003690">
    <property type="term" value="F:double-stranded DNA binding"/>
    <property type="evidence" value="ECO:0007669"/>
    <property type="project" value="TreeGrafter"/>
</dbReference>
<protein>
    <recommendedName>
        <fullName evidence="4">CG-1 domain-containing protein</fullName>
    </recommendedName>
</protein>
<keyword evidence="3" id="KW-0539">Nucleus</keyword>
<evidence type="ECO:0000259" key="4">
    <source>
        <dbReference type="PROSITE" id="PS51437"/>
    </source>
</evidence>
<dbReference type="PANTHER" id="PTHR23335:SF29">
    <property type="entry name" value="CALMODULIN-BINDING TRANSCRIPTION ACTIVATOR 1"/>
    <property type="match status" value="1"/>
</dbReference>
<dbReference type="PROSITE" id="PS51437">
    <property type="entry name" value="CG_1"/>
    <property type="match status" value="1"/>
</dbReference>
<dbReference type="EMBL" id="BPVZ01000321">
    <property type="protein sequence ID" value="GKV49821.1"/>
    <property type="molecule type" value="Genomic_DNA"/>
</dbReference>
<dbReference type="Pfam" id="PF03859">
    <property type="entry name" value="CG-1"/>
    <property type="match status" value="1"/>
</dbReference>
<dbReference type="SMART" id="SM01076">
    <property type="entry name" value="CG-1"/>
    <property type="match status" value="1"/>
</dbReference>
<sequence length="171" mass="19675">MDEGVEAGPSVPDNPLDIEQIYSKAQNQWLSRPEICRILQNHKGFPITSAPHNKPPSGSLFLFDKKVQKHYRNDGYNWKKKKDGKTLSEGHQTLKVKGYGNLDCYYARGEENRNFLRRCYWMPKSLGTIAPKGHGVPDLDCELPLPQGVPQLIFKQRDHSRKNISWTVLTW</sequence>
<dbReference type="PANTHER" id="PTHR23335">
    <property type="entry name" value="CALMODULIN-BINDING TRANSCRIPTION ACTIVATOR CAMTA"/>
    <property type="match status" value="1"/>
</dbReference>
<evidence type="ECO:0000256" key="1">
    <source>
        <dbReference type="ARBA" id="ARBA00004123"/>
    </source>
</evidence>
<evidence type="ECO:0000256" key="2">
    <source>
        <dbReference type="ARBA" id="ARBA00023163"/>
    </source>
</evidence>
<keyword evidence="6" id="KW-1185">Reference proteome</keyword>
<dbReference type="GO" id="GO:0006357">
    <property type="term" value="P:regulation of transcription by RNA polymerase II"/>
    <property type="evidence" value="ECO:0007669"/>
    <property type="project" value="TreeGrafter"/>
</dbReference>
<accession>A0AAV5MIN0</accession>
<evidence type="ECO:0000313" key="6">
    <source>
        <dbReference type="Proteomes" id="UP001054252"/>
    </source>
</evidence>
<organism evidence="5 6">
    <name type="scientific">Rubroshorea leprosula</name>
    <dbReference type="NCBI Taxonomy" id="152421"/>
    <lineage>
        <taxon>Eukaryota</taxon>
        <taxon>Viridiplantae</taxon>
        <taxon>Streptophyta</taxon>
        <taxon>Embryophyta</taxon>
        <taxon>Tracheophyta</taxon>
        <taxon>Spermatophyta</taxon>
        <taxon>Magnoliopsida</taxon>
        <taxon>eudicotyledons</taxon>
        <taxon>Gunneridae</taxon>
        <taxon>Pentapetalae</taxon>
        <taxon>rosids</taxon>
        <taxon>malvids</taxon>
        <taxon>Malvales</taxon>
        <taxon>Dipterocarpaceae</taxon>
        <taxon>Rubroshorea</taxon>
    </lineage>
</organism>
<comment type="subcellular location">
    <subcellularLocation>
        <location evidence="1">Nucleus</location>
    </subcellularLocation>
</comment>
<dbReference type="GO" id="GO:0005634">
    <property type="term" value="C:nucleus"/>
    <property type="evidence" value="ECO:0007669"/>
    <property type="project" value="UniProtKB-SubCell"/>
</dbReference>
<dbReference type="InterPro" id="IPR005559">
    <property type="entry name" value="CG-1_dom"/>
</dbReference>
<gene>
    <name evidence="5" type="ORF">SLEP1_g56552</name>
</gene>
<keyword evidence="2" id="KW-0804">Transcription</keyword>
<evidence type="ECO:0000313" key="5">
    <source>
        <dbReference type="EMBL" id="GKV49821.1"/>
    </source>
</evidence>
<comment type="caution">
    <text evidence="5">The sequence shown here is derived from an EMBL/GenBank/DDBJ whole genome shotgun (WGS) entry which is preliminary data.</text>
</comment>
<dbReference type="GO" id="GO:0003712">
    <property type="term" value="F:transcription coregulator activity"/>
    <property type="evidence" value="ECO:0007669"/>
    <property type="project" value="TreeGrafter"/>
</dbReference>
<dbReference type="AlphaFoldDB" id="A0AAV5MIN0"/>
<dbReference type="Proteomes" id="UP001054252">
    <property type="component" value="Unassembled WGS sequence"/>
</dbReference>
<name>A0AAV5MIN0_9ROSI</name>
<proteinExistence type="predicted"/>
<reference evidence="5 6" key="1">
    <citation type="journal article" date="2021" name="Commun. Biol.">
        <title>The genome of Shorea leprosula (Dipterocarpaceae) highlights the ecological relevance of drought in aseasonal tropical rainforests.</title>
        <authorList>
            <person name="Ng K.K.S."/>
            <person name="Kobayashi M.J."/>
            <person name="Fawcett J.A."/>
            <person name="Hatakeyama M."/>
            <person name="Paape T."/>
            <person name="Ng C.H."/>
            <person name="Ang C.C."/>
            <person name="Tnah L.H."/>
            <person name="Lee C.T."/>
            <person name="Nishiyama T."/>
            <person name="Sese J."/>
            <person name="O'Brien M.J."/>
            <person name="Copetti D."/>
            <person name="Mohd Noor M.I."/>
            <person name="Ong R.C."/>
            <person name="Putra M."/>
            <person name="Sireger I.Z."/>
            <person name="Indrioko S."/>
            <person name="Kosugi Y."/>
            <person name="Izuno A."/>
            <person name="Isagi Y."/>
            <person name="Lee S.L."/>
            <person name="Shimizu K.K."/>
        </authorList>
    </citation>
    <scope>NUCLEOTIDE SEQUENCE [LARGE SCALE GENOMIC DNA]</scope>
    <source>
        <strain evidence="5">214</strain>
    </source>
</reference>